<dbReference type="Pfam" id="PF10950">
    <property type="entry name" value="Organ_specific"/>
    <property type="match status" value="3"/>
</dbReference>
<evidence type="ECO:0000256" key="1">
    <source>
        <dbReference type="SAM" id="SignalP"/>
    </source>
</evidence>
<feature type="chain" id="PRO_5019106483" description="Organ-specific protein S2" evidence="1">
    <location>
        <begin position="25"/>
        <end position="357"/>
    </location>
</feature>
<dbReference type="Proteomes" id="UP000289738">
    <property type="component" value="Chromosome B03"/>
</dbReference>
<protein>
    <recommendedName>
        <fullName evidence="4">Organ-specific protein S2</fullName>
    </recommendedName>
</protein>
<comment type="caution">
    <text evidence="2">The sequence shown here is derived from an EMBL/GenBank/DDBJ whole genome shotgun (WGS) entry which is preliminary data.</text>
</comment>
<keyword evidence="1" id="KW-0732">Signal</keyword>
<gene>
    <name evidence="2" type="ORF">Ahy_B03g068124</name>
</gene>
<sequence>MMKPTLAFLSLLFLFLWDLKITMTKPTTLAFLSLLFFVLFVASVESRKDPSGMVEGFQSLLQVKVENKQKCEEKKVIMEKEMILEDFEQSSSITTNNNDNIHFRLKNIEFEPRPSATSYNNDNIHAMLTNSEFEPRPSATAYNHDNIHGMLKNNEFEPRPSATAYNNDNIHTMLKNKNFATTAESRKEPGEYGKMVMKDNEISEGIEGLLVDGLKHKCEGDKKTNIARNFEPIPNISVYKEDIISAEEKKQNIVKNFEPIPNITFATTLESRKEPGEYGKMVMKDNEISEGIEGLLVDGLKHKCEEDKTNILRNFEPIPNVSVYKEDIISAEEKKQKIVKNFEPIPNVSVYKEDINY</sequence>
<keyword evidence="3" id="KW-1185">Reference proteome</keyword>
<dbReference type="EMBL" id="SDMP01000013">
    <property type="protein sequence ID" value="RYR22832.1"/>
    <property type="molecule type" value="Genomic_DNA"/>
</dbReference>
<feature type="signal peptide" evidence="1">
    <location>
        <begin position="1"/>
        <end position="24"/>
    </location>
</feature>
<proteinExistence type="predicted"/>
<dbReference type="PANTHER" id="PTHR33731:SF2">
    <property type="entry name" value="ORGAN-SPECIFIC PROTEIN S2-LIKE"/>
    <property type="match status" value="1"/>
</dbReference>
<dbReference type="AlphaFoldDB" id="A0A445A933"/>
<name>A0A445A933_ARAHY</name>
<evidence type="ECO:0000313" key="2">
    <source>
        <dbReference type="EMBL" id="RYR22832.1"/>
    </source>
</evidence>
<evidence type="ECO:0000313" key="3">
    <source>
        <dbReference type="Proteomes" id="UP000289738"/>
    </source>
</evidence>
<accession>A0A445A933</accession>
<dbReference type="InterPro" id="IPR024489">
    <property type="entry name" value="Organ_specific_prot"/>
</dbReference>
<organism evidence="2 3">
    <name type="scientific">Arachis hypogaea</name>
    <name type="common">Peanut</name>
    <dbReference type="NCBI Taxonomy" id="3818"/>
    <lineage>
        <taxon>Eukaryota</taxon>
        <taxon>Viridiplantae</taxon>
        <taxon>Streptophyta</taxon>
        <taxon>Embryophyta</taxon>
        <taxon>Tracheophyta</taxon>
        <taxon>Spermatophyta</taxon>
        <taxon>Magnoliopsida</taxon>
        <taxon>eudicotyledons</taxon>
        <taxon>Gunneridae</taxon>
        <taxon>Pentapetalae</taxon>
        <taxon>rosids</taxon>
        <taxon>fabids</taxon>
        <taxon>Fabales</taxon>
        <taxon>Fabaceae</taxon>
        <taxon>Papilionoideae</taxon>
        <taxon>50 kb inversion clade</taxon>
        <taxon>dalbergioids sensu lato</taxon>
        <taxon>Dalbergieae</taxon>
        <taxon>Pterocarpus clade</taxon>
        <taxon>Arachis</taxon>
    </lineage>
</organism>
<reference evidence="2 3" key="1">
    <citation type="submission" date="2019-01" db="EMBL/GenBank/DDBJ databases">
        <title>Sequencing of cultivated peanut Arachis hypogaea provides insights into genome evolution and oil improvement.</title>
        <authorList>
            <person name="Chen X."/>
        </authorList>
    </citation>
    <scope>NUCLEOTIDE SEQUENCE [LARGE SCALE GENOMIC DNA]</scope>
    <source>
        <strain evidence="3">cv. Fuhuasheng</strain>
        <tissue evidence="2">Leaves</tissue>
    </source>
</reference>
<dbReference type="PANTHER" id="PTHR33731">
    <property type="entry name" value="PROTEIN, PUTATIVE-RELATED"/>
    <property type="match status" value="1"/>
</dbReference>
<evidence type="ECO:0008006" key="4">
    <source>
        <dbReference type="Google" id="ProtNLM"/>
    </source>
</evidence>